<dbReference type="EMBL" id="KB293638">
    <property type="protein sequence ID" value="ELU15738.1"/>
    <property type="molecule type" value="Genomic_DNA"/>
</dbReference>
<dbReference type="HOGENOM" id="CLU_036084_0_0_1"/>
<dbReference type="OMA" id="CKHKRSH"/>
<evidence type="ECO:0000313" key="4">
    <source>
        <dbReference type="Proteomes" id="UP000014760"/>
    </source>
</evidence>
<dbReference type="Pfam" id="PF10154">
    <property type="entry name" value="Fy-3"/>
    <property type="match status" value="1"/>
</dbReference>
<dbReference type="PANTHER" id="PTHR16525">
    <property type="entry name" value="PROTEIN C12ORF4"/>
    <property type="match status" value="1"/>
</dbReference>
<sequence>MFKTEFVYEFVVAQQQCTLRVPLSLPLQGQTIGELASRLTSMHKLPCYLQTDLLQKLKSFTEHEIRQFEDAEGEAALERLRNGVEEGALVAEWTNAYSQEVIECAKQESISNDVMFSEIYHCLIHSPALEALLNLEHTYAIAVSDVIARRDQDLLHLEQRQESEMEEAVKRLGETYTDEQINLLAQRHFENTQMIESKWASELSTLRDTQKREYRDWVMDLHEDSEEAVPKLNDSLTAEQSPRREESFTVHLGAQLKTMHNLRLVSADVLSFCRHKTHVIEGVTVPQPQRLQTAISLYSNSLCGLILLVDNRLNSYTGIKRDFAGVCEQSTDFHFPDLELQFQSMEESVMRGNEKRAQQRLTSSTEDADSLQSGASSGSERDDRALRLNPGDFYTSRHSNLSEAHVVFHLVADDSVRSLVSDISSRHPVIMGIRNVLKACFRYDVHTLTLPLLLVHEMSEEMTIPWCMKRAELVLKCVKGFMMELATYSGQGSRTVQFLVPNTLSADTFASISAMVSSIFRMSNPVIAKS</sequence>
<dbReference type="EMBL" id="AMQN01004487">
    <property type="status" value="NOT_ANNOTATED_CDS"/>
    <property type="molecule type" value="Genomic_DNA"/>
</dbReference>
<dbReference type="GO" id="GO:0005737">
    <property type="term" value="C:cytoplasm"/>
    <property type="evidence" value="ECO:0007669"/>
    <property type="project" value="TreeGrafter"/>
</dbReference>
<reference evidence="3" key="3">
    <citation type="submission" date="2015-06" db="UniProtKB">
        <authorList>
            <consortium name="EnsemblMetazoa"/>
        </authorList>
    </citation>
    <scope>IDENTIFICATION</scope>
</reference>
<evidence type="ECO:0000313" key="3">
    <source>
        <dbReference type="EnsemblMetazoa" id="CapteP117173"/>
    </source>
</evidence>
<reference evidence="2 4" key="2">
    <citation type="journal article" date="2013" name="Nature">
        <title>Insights into bilaterian evolution from three spiralian genomes.</title>
        <authorList>
            <person name="Simakov O."/>
            <person name="Marletaz F."/>
            <person name="Cho S.J."/>
            <person name="Edsinger-Gonzales E."/>
            <person name="Havlak P."/>
            <person name="Hellsten U."/>
            <person name="Kuo D.H."/>
            <person name="Larsson T."/>
            <person name="Lv J."/>
            <person name="Arendt D."/>
            <person name="Savage R."/>
            <person name="Osoegawa K."/>
            <person name="de Jong P."/>
            <person name="Grimwood J."/>
            <person name="Chapman J.A."/>
            <person name="Shapiro H."/>
            <person name="Aerts A."/>
            <person name="Otillar R.P."/>
            <person name="Terry A.Y."/>
            <person name="Boore J.L."/>
            <person name="Grigoriev I.V."/>
            <person name="Lindberg D.R."/>
            <person name="Seaver E.C."/>
            <person name="Weisblat D.A."/>
            <person name="Putnam N.H."/>
            <person name="Rokhsar D.S."/>
        </authorList>
    </citation>
    <scope>NUCLEOTIDE SEQUENCE</scope>
    <source>
        <strain evidence="2 4">I ESC-2004</strain>
    </source>
</reference>
<evidence type="ECO:0000256" key="1">
    <source>
        <dbReference type="SAM" id="MobiDB-lite"/>
    </source>
</evidence>
<organism evidence="2">
    <name type="scientific">Capitella teleta</name>
    <name type="common">Polychaete worm</name>
    <dbReference type="NCBI Taxonomy" id="283909"/>
    <lineage>
        <taxon>Eukaryota</taxon>
        <taxon>Metazoa</taxon>
        <taxon>Spiralia</taxon>
        <taxon>Lophotrochozoa</taxon>
        <taxon>Annelida</taxon>
        <taxon>Polychaeta</taxon>
        <taxon>Sedentaria</taxon>
        <taxon>Scolecida</taxon>
        <taxon>Capitellidae</taxon>
        <taxon>Capitella</taxon>
    </lineage>
</organism>
<dbReference type="STRING" id="283909.R7VA97"/>
<accession>R7VA97</accession>
<dbReference type="AlphaFoldDB" id="R7VA97"/>
<gene>
    <name evidence="2" type="ORF">CAPTEDRAFT_117173</name>
</gene>
<reference evidence="4" key="1">
    <citation type="submission" date="2012-12" db="EMBL/GenBank/DDBJ databases">
        <authorList>
            <person name="Hellsten U."/>
            <person name="Grimwood J."/>
            <person name="Chapman J.A."/>
            <person name="Shapiro H."/>
            <person name="Aerts A."/>
            <person name="Otillar R.P."/>
            <person name="Terry A.Y."/>
            <person name="Boore J.L."/>
            <person name="Simakov O."/>
            <person name="Marletaz F."/>
            <person name="Cho S.-J."/>
            <person name="Edsinger-Gonzales E."/>
            <person name="Havlak P."/>
            <person name="Kuo D.-H."/>
            <person name="Larsson T."/>
            <person name="Lv J."/>
            <person name="Arendt D."/>
            <person name="Savage R."/>
            <person name="Osoegawa K."/>
            <person name="de Jong P."/>
            <person name="Lindberg D.R."/>
            <person name="Seaver E.C."/>
            <person name="Weisblat D.A."/>
            <person name="Putnam N.H."/>
            <person name="Grigoriev I.V."/>
            <person name="Rokhsar D.S."/>
        </authorList>
    </citation>
    <scope>NUCLEOTIDE SEQUENCE</scope>
    <source>
        <strain evidence="4">I ESC-2004</strain>
    </source>
</reference>
<evidence type="ECO:0000313" key="2">
    <source>
        <dbReference type="EMBL" id="ELU15738.1"/>
    </source>
</evidence>
<dbReference type="OrthoDB" id="415359at2759"/>
<dbReference type="InterPro" id="IPR019311">
    <property type="entry name" value="Fy-3"/>
</dbReference>
<protein>
    <submittedName>
        <fullName evidence="2 3">Uncharacterized protein</fullName>
    </submittedName>
</protein>
<feature type="region of interest" description="Disordered" evidence="1">
    <location>
        <begin position="349"/>
        <end position="386"/>
    </location>
</feature>
<name>R7VA97_CAPTE</name>
<dbReference type="EnsemblMetazoa" id="CapteT117173">
    <property type="protein sequence ID" value="CapteP117173"/>
    <property type="gene ID" value="CapteG117173"/>
</dbReference>
<dbReference type="PANTHER" id="PTHR16525:SF0">
    <property type="entry name" value="PROTEIN C12ORF4"/>
    <property type="match status" value="1"/>
</dbReference>
<dbReference type="Proteomes" id="UP000014760">
    <property type="component" value="Unassembled WGS sequence"/>
</dbReference>
<keyword evidence="4" id="KW-1185">Reference proteome</keyword>
<feature type="compositionally biased region" description="Polar residues" evidence="1">
    <location>
        <begin position="359"/>
        <end position="378"/>
    </location>
</feature>
<dbReference type="FunCoup" id="R7VA97">
    <property type="interactions" value="2210"/>
</dbReference>
<proteinExistence type="predicted"/>